<protein>
    <submittedName>
        <fullName evidence="4">Pyrroloquinoline quinone biosynthesis peptide chaperone PqqD</fullName>
    </submittedName>
</protein>
<evidence type="ECO:0000256" key="2">
    <source>
        <dbReference type="ARBA" id="ARBA00011741"/>
    </source>
</evidence>
<dbReference type="NCBIfam" id="TIGR03859">
    <property type="entry name" value="PQQ_PqqD"/>
    <property type="match status" value="1"/>
</dbReference>
<dbReference type="EMBL" id="CP114029">
    <property type="protein sequence ID" value="WAP70877.1"/>
    <property type="molecule type" value="Genomic_DNA"/>
</dbReference>
<reference evidence="4" key="1">
    <citation type="submission" date="2022-12" db="EMBL/GenBank/DDBJ databases">
        <title>Jiella pelagia sp. nov., isolated from phosphonate enriched culture of Northwest Pacific surface seawater.</title>
        <authorList>
            <person name="Shin D.Y."/>
            <person name="Hwang C.Y."/>
        </authorList>
    </citation>
    <scope>NUCLEOTIDE SEQUENCE</scope>
    <source>
        <strain evidence="4">HL-NP1</strain>
    </source>
</reference>
<name>A0ABY7C5M1_9HYPH</name>
<dbReference type="Gene3D" id="1.10.10.1150">
    <property type="entry name" value="Coenzyme PQQ synthesis protein D (PqqD)"/>
    <property type="match status" value="1"/>
</dbReference>
<evidence type="ECO:0000313" key="4">
    <source>
        <dbReference type="EMBL" id="WAP70877.1"/>
    </source>
</evidence>
<proteinExistence type="predicted"/>
<evidence type="ECO:0000256" key="3">
    <source>
        <dbReference type="ARBA" id="ARBA00022905"/>
    </source>
</evidence>
<comment type="pathway">
    <text evidence="1">Cofactor biosynthesis; pyrroloquinoline quinone biosynthesis.</text>
</comment>
<dbReference type="Pfam" id="PF05402">
    <property type="entry name" value="PqqD"/>
    <property type="match status" value="1"/>
</dbReference>
<dbReference type="Proteomes" id="UP001164020">
    <property type="component" value="Chromosome"/>
</dbReference>
<gene>
    <name evidence="4" type="primary">pqqD</name>
    <name evidence="4" type="ORF">OH818_13335</name>
</gene>
<dbReference type="InterPro" id="IPR022479">
    <property type="entry name" value="PqqD_bac"/>
</dbReference>
<dbReference type="InterPro" id="IPR008792">
    <property type="entry name" value="PQQD"/>
</dbReference>
<keyword evidence="3" id="KW-0884">PQQ biosynthesis</keyword>
<evidence type="ECO:0000256" key="1">
    <source>
        <dbReference type="ARBA" id="ARBA00004886"/>
    </source>
</evidence>
<keyword evidence="5" id="KW-1185">Reference proteome</keyword>
<organism evidence="4 5">
    <name type="scientific">Jiella pelagia</name>
    <dbReference type="NCBI Taxonomy" id="2986949"/>
    <lineage>
        <taxon>Bacteria</taxon>
        <taxon>Pseudomonadati</taxon>
        <taxon>Pseudomonadota</taxon>
        <taxon>Alphaproteobacteria</taxon>
        <taxon>Hyphomicrobiales</taxon>
        <taxon>Aurantimonadaceae</taxon>
        <taxon>Jiella</taxon>
    </lineage>
</organism>
<accession>A0ABY7C5M1</accession>
<sequence>MTEGVNRISDDAVPTLPRGVKFREDKARGRYVLLGPERIFEADAIATEILKRVDGVTTFKAILTQLTEMFTADEATIRPDVESLLVDLSDKQMVTL</sequence>
<evidence type="ECO:0000313" key="5">
    <source>
        <dbReference type="Proteomes" id="UP001164020"/>
    </source>
</evidence>
<dbReference type="InterPro" id="IPR041881">
    <property type="entry name" value="PqqD_sf"/>
</dbReference>
<comment type="subunit">
    <text evidence="2">Monomer. Interacts with PqqE.</text>
</comment>